<dbReference type="GO" id="GO:0000160">
    <property type="term" value="P:phosphorelay signal transduction system"/>
    <property type="evidence" value="ECO:0007669"/>
    <property type="project" value="UniProtKB-KW"/>
</dbReference>
<dbReference type="Pfam" id="PF00072">
    <property type="entry name" value="Response_reg"/>
    <property type="match status" value="1"/>
</dbReference>
<evidence type="ECO:0000313" key="6">
    <source>
        <dbReference type="Proteomes" id="UP000070344"/>
    </source>
</evidence>
<evidence type="ECO:0000313" key="5">
    <source>
        <dbReference type="EMBL" id="KXB01069.1"/>
    </source>
</evidence>
<proteinExistence type="predicted"/>
<gene>
    <name evidence="5" type="ORF">AKJ41_02825</name>
</gene>
<keyword evidence="6" id="KW-1185">Reference proteome</keyword>
<evidence type="ECO:0000256" key="3">
    <source>
        <dbReference type="PROSITE-ProRule" id="PRU00169"/>
    </source>
</evidence>
<dbReference type="Proteomes" id="UP000070344">
    <property type="component" value="Unassembled WGS sequence"/>
</dbReference>
<dbReference type="EMBL" id="LHXV01000028">
    <property type="protein sequence ID" value="KXB01069.1"/>
    <property type="molecule type" value="Genomic_DNA"/>
</dbReference>
<dbReference type="PROSITE" id="PS50110">
    <property type="entry name" value="RESPONSE_REGULATORY"/>
    <property type="match status" value="1"/>
</dbReference>
<dbReference type="Gene3D" id="3.40.50.2300">
    <property type="match status" value="1"/>
</dbReference>
<dbReference type="InterPro" id="IPR001789">
    <property type="entry name" value="Sig_transdc_resp-reg_receiver"/>
</dbReference>
<feature type="domain" description="Response regulatory" evidence="4">
    <location>
        <begin position="7"/>
        <end position="123"/>
    </location>
</feature>
<dbReference type="InterPro" id="IPR011006">
    <property type="entry name" value="CheY-like_superfamily"/>
</dbReference>
<accession>A0A133V3Q8</accession>
<protein>
    <recommendedName>
        <fullName evidence="4">Response regulatory domain-containing protein</fullName>
    </recommendedName>
</protein>
<feature type="modified residue" description="4-aspartylphosphate" evidence="3">
    <location>
        <position position="58"/>
    </location>
</feature>
<keyword evidence="1 3" id="KW-0597">Phosphoprotein</keyword>
<evidence type="ECO:0000256" key="2">
    <source>
        <dbReference type="ARBA" id="ARBA00023012"/>
    </source>
</evidence>
<name>A0A133V3Q8_9EURY</name>
<dbReference type="AlphaFoldDB" id="A0A133V3Q8"/>
<comment type="caution">
    <text evidence="5">The sequence shown here is derived from an EMBL/GenBank/DDBJ whole genome shotgun (WGS) entry which is preliminary data.</text>
</comment>
<dbReference type="PANTHER" id="PTHR44591:SF14">
    <property type="entry name" value="PROTEIN PILG"/>
    <property type="match status" value="1"/>
</dbReference>
<dbReference type="SUPFAM" id="SSF52172">
    <property type="entry name" value="CheY-like"/>
    <property type="match status" value="1"/>
</dbReference>
<sequence length="128" mass="14644">MEAVNLRVLLVDDEPDLLKQGEIFLKMENEELEVETTTSGEEAYQMVENEDFDAIISDYILPDMDGIEILEKLREEGDDVTFIIFTGRDSEEMEKKSLESGADKFLKKGRSPKTLYKKIVEEITASTE</sequence>
<dbReference type="InterPro" id="IPR050595">
    <property type="entry name" value="Bact_response_regulator"/>
</dbReference>
<evidence type="ECO:0000256" key="1">
    <source>
        <dbReference type="ARBA" id="ARBA00022553"/>
    </source>
</evidence>
<reference evidence="5 6" key="1">
    <citation type="journal article" date="2016" name="Sci. Rep.">
        <title>Metabolic traits of an uncultured archaeal lineage -MSBL1- from brine pools of the Red Sea.</title>
        <authorList>
            <person name="Mwirichia R."/>
            <person name="Alam I."/>
            <person name="Rashid M."/>
            <person name="Vinu M."/>
            <person name="Ba-Alawi W."/>
            <person name="Anthony Kamau A."/>
            <person name="Kamanda Ngugi D."/>
            <person name="Goker M."/>
            <person name="Klenk H.P."/>
            <person name="Bajic V."/>
            <person name="Stingl U."/>
        </authorList>
    </citation>
    <scope>NUCLEOTIDE SEQUENCE [LARGE SCALE GENOMIC DNA]</scope>
    <source>
        <strain evidence="5">SCGC-AAA259O05</strain>
    </source>
</reference>
<keyword evidence="2" id="KW-0902">Two-component regulatory system</keyword>
<evidence type="ECO:0000259" key="4">
    <source>
        <dbReference type="PROSITE" id="PS50110"/>
    </source>
</evidence>
<organism evidence="5 6">
    <name type="scientific">candidate division MSBL1 archaeon SCGC-AAA259O05</name>
    <dbReference type="NCBI Taxonomy" id="1698271"/>
    <lineage>
        <taxon>Archaea</taxon>
        <taxon>Methanobacteriati</taxon>
        <taxon>Methanobacteriota</taxon>
        <taxon>candidate division MSBL1</taxon>
    </lineage>
</organism>
<dbReference type="SMART" id="SM00448">
    <property type="entry name" value="REC"/>
    <property type="match status" value="1"/>
</dbReference>
<dbReference type="CDD" id="cd00156">
    <property type="entry name" value="REC"/>
    <property type="match status" value="1"/>
</dbReference>
<dbReference type="PANTHER" id="PTHR44591">
    <property type="entry name" value="STRESS RESPONSE REGULATOR PROTEIN 1"/>
    <property type="match status" value="1"/>
</dbReference>